<dbReference type="PROSITE" id="PS50011">
    <property type="entry name" value="PROTEIN_KINASE_DOM"/>
    <property type="match status" value="1"/>
</dbReference>
<dbReference type="EC" id="2.7.11.1" evidence="1"/>
<dbReference type="InterPro" id="IPR017441">
    <property type="entry name" value="Protein_kinase_ATP_BS"/>
</dbReference>
<evidence type="ECO:0000256" key="9">
    <source>
        <dbReference type="PROSITE-ProRule" id="PRU10141"/>
    </source>
</evidence>
<evidence type="ECO:0000256" key="2">
    <source>
        <dbReference type="ARBA" id="ARBA00022527"/>
    </source>
</evidence>
<name>T2JVK0_CROWT</name>
<evidence type="ECO:0000259" key="10">
    <source>
        <dbReference type="PROSITE" id="PS50011"/>
    </source>
</evidence>
<reference evidence="11 12" key="2">
    <citation type="submission" date="2013-09" db="EMBL/GenBank/DDBJ databases">
        <title>Whole genome comparison of six Crocosphaera watsonii strains with differing phenotypes.</title>
        <authorList>
            <person name="Bench S.R."/>
            <person name="Heller P."/>
            <person name="Frank I."/>
            <person name="Arciniega M."/>
            <person name="Shilova I.N."/>
            <person name="Zehr J.P."/>
        </authorList>
    </citation>
    <scope>NUCLEOTIDE SEQUENCE [LARGE SCALE GENOMIC DNA]</scope>
    <source>
        <strain evidence="11 12">WH 0402</strain>
    </source>
</reference>
<evidence type="ECO:0000256" key="3">
    <source>
        <dbReference type="ARBA" id="ARBA00022679"/>
    </source>
</evidence>
<reference evidence="11 12" key="1">
    <citation type="submission" date="2013-01" db="EMBL/GenBank/DDBJ databases">
        <authorList>
            <person name="Bench S."/>
        </authorList>
    </citation>
    <scope>NUCLEOTIDE SEQUENCE [LARGE SCALE GENOMIC DNA]</scope>
    <source>
        <strain evidence="11 12">WH 0402</strain>
    </source>
</reference>
<comment type="catalytic activity">
    <reaction evidence="8">
        <text>L-seryl-[protein] + ATP = O-phospho-L-seryl-[protein] + ADP + H(+)</text>
        <dbReference type="Rhea" id="RHEA:17989"/>
        <dbReference type="Rhea" id="RHEA-COMP:9863"/>
        <dbReference type="Rhea" id="RHEA-COMP:11604"/>
        <dbReference type="ChEBI" id="CHEBI:15378"/>
        <dbReference type="ChEBI" id="CHEBI:29999"/>
        <dbReference type="ChEBI" id="CHEBI:30616"/>
        <dbReference type="ChEBI" id="CHEBI:83421"/>
        <dbReference type="ChEBI" id="CHEBI:456216"/>
        <dbReference type="EC" id="2.7.11.1"/>
    </reaction>
</comment>
<dbReference type="AlphaFoldDB" id="T2JVK0"/>
<accession>T2JVK0</accession>
<feature type="binding site" evidence="9">
    <location>
        <position position="72"/>
    </location>
    <ligand>
        <name>ATP</name>
        <dbReference type="ChEBI" id="CHEBI:30616"/>
    </ligand>
</feature>
<feature type="domain" description="Protein kinase" evidence="10">
    <location>
        <begin position="42"/>
        <end position="305"/>
    </location>
</feature>
<dbReference type="Gene3D" id="3.30.200.20">
    <property type="entry name" value="Phosphorylase Kinase, domain 1"/>
    <property type="match status" value="1"/>
</dbReference>
<dbReference type="SUPFAM" id="SSF56112">
    <property type="entry name" value="Protein kinase-like (PK-like)"/>
    <property type="match status" value="1"/>
</dbReference>
<organism evidence="11 12">
    <name type="scientific">Crocosphaera watsonii WH 0402</name>
    <dbReference type="NCBI Taxonomy" id="1284629"/>
    <lineage>
        <taxon>Bacteria</taxon>
        <taxon>Bacillati</taxon>
        <taxon>Cyanobacteriota</taxon>
        <taxon>Cyanophyceae</taxon>
        <taxon>Oscillatoriophycideae</taxon>
        <taxon>Chroococcales</taxon>
        <taxon>Aphanothecaceae</taxon>
        <taxon>Crocosphaera</taxon>
    </lineage>
</organism>
<evidence type="ECO:0000256" key="7">
    <source>
        <dbReference type="ARBA" id="ARBA00047899"/>
    </source>
</evidence>
<dbReference type="RefSeq" id="WP_048326969.1">
    <property type="nucleotide sequence ID" value="NZ_CAQN01000931.1"/>
</dbReference>
<comment type="caution">
    <text evidence="11">The sequence shown here is derived from an EMBL/GenBank/DDBJ whole genome shotgun (WGS) entry which is preliminary data.</text>
</comment>
<dbReference type="Gene3D" id="1.10.510.10">
    <property type="entry name" value="Transferase(Phosphotransferase) domain 1"/>
    <property type="match status" value="1"/>
</dbReference>
<dbReference type="PANTHER" id="PTHR24363:SF0">
    <property type="entry name" value="SERINE_THREONINE KINASE LIKE DOMAIN CONTAINING 1"/>
    <property type="match status" value="1"/>
</dbReference>
<dbReference type="NCBIfam" id="NF045510">
    <property type="entry name" value="4Cys_prefix_kin"/>
    <property type="match status" value="1"/>
</dbReference>
<dbReference type="PANTHER" id="PTHR24363">
    <property type="entry name" value="SERINE/THREONINE PROTEIN KINASE"/>
    <property type="match status" value="1"/>
</dbReference>
<evidence type="ECO:0000256" key="1">
    <source>
        <dbReference type="ARBA" id="ARBA00012513"/>
    </source>
</evidence>
<evidence type="ECO:0000256" key="5">
    <source>
        <dbReference type="ARBA" id="ARBA00022777"/>
    </source>
</evidence>
<dbReference type="EMBL" id="CAQN01000931">
    <property type="protein sequence ID" value="CCQ69245.1"/>
    <property type="molecule type" value="Genomic_DNA"/>
</dbReference>
<dbReference type="GO" id="GO:0005524">
    <property type="term" value="F:ATP binding"/>
    <property type="evidence" value="ECO:0007669"/>
    <property type="project" value="UniProtKB-UniRule"/>
</dbReference>
<dbReference type="PROSITE" id="PS00107">
    <property type="entry name" value="PROTEIN_KINASE_ATP"/>
    <property type="match status" value="1"/>
</dbReference>
<keyword evidence="5 11" id="KW-0418">Kinase</keyword>
<dbReference type="Proteomes" id="UP000018130">
    <property type="component" value="Unassembled WGS sequence"/>
</dbReference>
<evidence type="ECO:0000313" key="12">
    <source>
        <dbReference type="Proteomes" id="UP000018130"/>
    </source>
</evidence>
<evidence type="ECO:0000256" key="8">
    <source>
        <dbReference type="ARBA" id="ARBA00048679"/>
    </source>
</evidence>
<sequence>MTLYCLNPACPDPNNPNTHNYCQGCGQELSKTTQGYLFGDRYIIKQVLGEGNFGRTYLVEDQNFHNRKRVLKKFIANLQGKGLETAKELFKREANILDTLKHEQIPAIYDHFEENNSLYLVEEYIDGDDLVTEFEQQGIFSEDKIKSLLKDLLPVLDYLHQKNLLHRDIKPDNIMRRRYDGKLILIDFGGVKEVSNTRGTLIYTPGYAAIEQMTGHPQPASDIYSLGVTCIRLLTGCFPGDDNENDPIYDSSQATWLWQEYLEKEEIKISDQLSHILNKMLEHLAPNRYHNVKEILENLQESPTYIQPVETSTNLPISEP</sequence>
<keyword evidence="3" id="KW-0808">Transferase</keyword>
<gene>
    <name evidence="11" type="ORF">CWATWH0402_4589</name>
</gene>
<dbReference type="InterPro" id="IPR011009">
    <property type="entry name" value="Kinase-like_dom_sf"/>
</dbReference>
<dbReference type="Pfam" id="PF00069">
    <property type="entry name" value="Pkinase"/>
    <property type="match status" value="1"/>
</dbReference>
<evidence type="ECO:0000256" key="6">
    <source>
        <dbReference type="ARBA" id="ARBA00022840"/>
    </source>
</evidence>
<keyword evidence="4 9" id="KW-0547">Nucleotide-binding</keyword>
<dbReference type="SMART" id="SM00220">
    <property type="entry name" value="S_TKc"/>
    <property type="match status" value="1"/>
</dbReference>
<dbReference type="InterPro" id="IPR000719">
    <property type="entry name" value="Prot_kinase_dom"/>
</dbReference>
<keyword evidence="2" id="KW-0723">Serine/threonine-protein kinase</keyword>
<comment type="catalytic activity">
    <reaction evidence="7">
        <text>L-threonyl-[protein] + ATP = O-phospho-L-threonyl-[protein] + ADP + H(+)</text>
        <dbReference type="Rhea" id="RHEA:46608"/>
        <dbReference type="Rhea" id="RHEA-COMP:11060"/>
        <dbReference type="Rhea" id="RHEA-COMP:11605"/>
        <dbReference type="ChEBI" id="CHEBI:15378"/>
        <dbReference type="ChEBI" id="CHEBI:30013"/>
        <dbReference type="ChEBI" id="CHEBI:30616"/>
        <dbReference type="ChEBI" id="CHEBI:61977"/>
        <dbReference type="ChEBI" id="CHEBI:456216"/>
        <dbReference type="EC" id="2.7.11.1"/>
    </reaction>
</comment>
<proteinExistence type="predicted"/>
<dbReference type="CDD" id="cd14014">
    <property type="entry name" value="STKc_PknB_like"/>
    <property type="match status" value="1"/>
</dbReference>
<evidence type="ECO:0000256" key="4">
    <source>
        <dbReference type="ARBA" id="ARBA00022741"/>
    </source>
</evidence>
<evidence type="ECO:0000313" key="11">
    <source>
        <dbReference type="EMBL" id="CCQ69245.1"/>
    </source>
</evidence>
<dbReference type="GO" id="GO:0004674">
    <property type="term" value="F:protein serine/threonine kinase activity"/>
    <property type="evidence" value="ECO:0007669"/>
    <property type="project" value="UniProtKB-KW"/>
</dbReference>
<keyword evidence="6 9" id="KW-0067">ATP-binding</keyword>
<protein>
    <recommendedName>
        <fullName evidence="1">non-specific serine/threonine protein kinase</fullName>
        <ecNumber evidence="1">2.7.11.1</ecNumber>
    </recommendedName>
</protein>
<feature type="non-terminal residue" evidence="11">
    <location>
        <position position="320"/>
    </location>
</feature>